<accession>A0A6B2NQF3</accession>
<dbReference type="AlphaFoldDB" id="A0A6B2NQF3"/>
<dbReference type="EMBL" id="JAAGOX010000028">
    <property type="protein sequence ID" value="NDW46352.1"/>
    <property type="molecule type" value="Genomic_DNA"/>
</dbReference>
<gene>
    <name evidence="1" type="ORF">G0P99_15420</name>
</gene>
<reference evidence="1" key="1">
    <citation type="submission" date="2020-02" db="EMBL/GenBank/DDBJ databases">
        <title>Delineation of the pyrene-degrading pathway in Roseobacter clade bacteria by genomic analysis.</title>
        <authorList>
            <person name="Zhou H."/>
            <person name="Wang H."/>
        </authorList>
    </citation>
    <scope>NUCLEOTIDE SEQUENCE</scope>
    <source>
        <strain evidence="1">PrR005</strain>
    </source>
</reference>
<protein>
    <submittedName>
        <fullName evidence="1">Uncharacterized protein</fullName>
    </submittedName>
</protein>
<comment type="caution">
    <text evidence="1">The sequence shown here is derived from an EMBL/GenBank/DDBJ whole genome shotgun (WGS) entry which is preliminary data.</text>
</comment>
<dbReference type="RefSeq" id="WP_164131370.1">
    <property type="nucleotide sequence ID" value="NZ_JAAGOX010000028.1"/>
</dbReference>
<evidence type="ECO:0000313" key="1">
    <source>
        <dbReference type="EMBL" id="NDW46352.1"/>
    </source>
</evidence>
<proteinExistence type="predicted"/>
<sequence>MSENHDILRLEGGDRTWFSDWLLKGMSCHEFGDCVPGSDPFPGAQHLIGMHEQLVDYLALIYDRLGSIQRQDFLGGVAEALRTLNLNQARDQVLASRLLSLATRLGAKEAIHVLGFEIDTRRSDPEAFRLVRELATAISEWPYPVDERTTKALYRLSQSPAFDGILARRALTALCKADPESLCKHLQILHPHLQERYAPKICRVNAKRFDERRKRVLEIHDIVPSAVFANAFEDWVSRVPYGYPLNSIAHSSDWWTSSTADRRVLYHLRRAEVSTPTPSTHHEPIGDNVGNRRTFPILYDDEDIADAVELLDETQGEPEAA</sequence>
<name>A0A6B2NQF3_9RHOB</name>
<organism evidence="1">
    <name type="scientific">Ruegeria sp. PrR005</name>
    <dbReference type="NCBI Taxonomy" id="2706882"/>
    <lineage>
        <taxon>Bacteria</taxon>
        <taxon>Pseudomonadati</taxon>
        <taxon>Pseudomonadota</taxon>
        <taxon>Alphaproteobacteria</taxon>
        <taxon>Rhodobacterales</taxon>
        <taxon>Roseobacteraceae</taxon>
        <taxon>Ruegeria</taxon>
    </lineage>
</organism>